<dbReference type="EMBL" id="CP034208">
    <property type="protein sequence ID" value="QBZ62893.1"/>
    <property type="molecule type" value="Genomic_DNA"/>
</dbReference>
<evidence type="ECO:0000256" key="1">
    <source>
        <dbReference type="SAM" id="SignalP"/>
    </source>
</evidence>
<dbReference type="Pfam" id="PF02469">
    <property type="entry name" value="Fasciclin"/>
    <property type="match status" value="2"/>
</dbReference>
<evidence type="ECO:0000259" key="2">
    <source>
        <dbReference type="PROSITE" id="PS50213"/>
    </source>
</evidence>
<feature type="domain" description="FAS1" evidence="2">
    <location>
        <begin position="228"/>
        <end position="359"/>
    </location>
</feature>
<dbReference type="PROSITE" id="PS50213">
    <property type="entry name" value="FAS1"/>
    <property type="match status" value="2"/>
</dbReference>
<dbReference type="Gene3D" id="2.30.180.10">
    <property type="entry name" value="FAS1 domain"/>
    <property type="match status" value="2"/>
</dbReference>
<feature type="chain" id="PRO_5020631499" description="FAS1 domain-containing protein" evidence="1">
    <location>
        <begin position="36"/>
        <end position="370"/>
    </location>
</feature>
<evidence type="ECO:0000313" key="4">
    <source>
        <dbReference type="Proteomes" id="UP000294847"/>
    </source>
</evidence>
<keyword evidence="1" id="KW-0732">Signal</keyword>
<dbReference type="InterPro" id="IPR050904">
    <property type="entry name" value="Adhesion/Biosynth-related"/>
</dbReference>
<dbReference type="Proteomes" id="UP000294847">
    <property type="component" value="Chromosome 5"/>
</dbReference>
<accession>A0A4P7NL84</accession>
<reference evidence="3 4" key="1">
    <citation type="journal article" date="2019" name="Mol. Biol. Evol.">
        <title>Blast fungal genomes show frequent chromosomal changes, gene gains and losses, and effector gene turnover.</title>
        <authorList>
            <person name="Gomez Luciano L.B."/>
            <person name="Jason Tsai I."/>
            <person name="Chuma I."/>
            <person name="Tosa Y."/>
            <person name="Chen Y.H."/>
            <person name="Li J.Y."/>
            <person name="Li M.Y."/>
            <person name="Jade Lu M.Y."/>
            <person name="Nakayashiki H."/>
            <person name="Li W.H."/>
        </authorList>
    </citation>
    <scope>NUCLEOTIDE SEQUENCE [LARGE SCALE GENOMIC DNA]</scope>
    <source>
        <strain evidence="3">MZ5-1-6</strain>
    </source>
</reference>
<dbReference type="InterPro" id="IPR036378">
    <property type="entry name" value="FAS1_dom_sf"/>
</dbReference>
<protein>
    <recommendedName>
        <fullName evidence="2">FAS1 domain-containing protein</fullName>
    </recommendedName>
</protein>
<evidence type="ECO:0000313" key="3">
    <source>
        <dbReference type="EMBL" id="QBZ62893.1"/>
    </source>
</evidence>
<organism evidence="3 4">
    <name type="scientific">Pyricularia oryzae</name>
    <name type="common">Rice blast fungus</name>
    <name type="synonym">Magnaporthe oryzae</name>
    <dbReference type="NCBI Taxonomy" id="318829"/>
    <lineage>
        <taxon>Eukaryota</taxon>
        <taxon>Fungi</taxon>
        <taxon>Dikarya</taxon>
        <taxon>Ascomycota</taxon>
        <taxon>Pezizomycotina</taxon>
        <taxon>Sordariomycetes</taxon>
        <taxon>Sordariomycetidae</taxon>
        <taxon>Magnaporthales</taxon>
        <taxon>Pyriculariaceae</taxon>
        <taxon>Pyricularia</taxon>
    </lineage>
</organism>
<dbReference type="PANTHER" id="PTHR10900:SF77">
    <property type="entry name" value="FI19380P1"/>
    <property type="match status" value="1"/>
</dbReference>
<dbReference type="InterPro" id="IPR000782">
    <property type="entry name" value="FAS1_domain"/>
</dbReference>
<feature type="domain" description="FAS1" evidence="2">
    <location>
        <begin position="74"/>
        <end position="225"/>
    </location>
</feature>
<dbReference type="AlphaFoldDB" id="A0A4P7NL84"/>
<dbReference type="SMART" id="SM00554">
    <property type="entry name" value="FAS1"/>
    <property type="match status" value="2"/>
</dbReference>
<dbReference type="SUPFAM" id="SSF82153">
    <property type="entry name" value="FAS1 domain"/>
    <property type="match status" value="2"/>
</dbReference>
<sequence length="370" mass="40153">MSQYQRNKAMGSCSRPWLFTACYLLVGDFNLPVSAACVQTFSCSDGFQFSMVHSPHGMHAKTLATLVLVPCLAAKSLRQVLASHGSLSALHDMLIRLDLLADFEATKNSTLLAMTDAAFEYLTNWGMDLGAVDPEIARGVMKYHFFPGVYASGDARLKLDGGLIAHSILKPPFLTNVTRGAAVKLLGAGPRDPFRVESGIQKMLPVVQGDIAHDSGILHTLDENLVLPHSLSETTRLSQHLDGFWTLVQKAQLTGLLESLQDVTVLLPDNEAVDKVRGRLDSFNDRELKAVIANHVIPNRVLHLADFAAGDGVKAAALSGLQLHLKHDSEERLLVNDARVLKADLLVYGGVVHILDTVLLAEQDGLVVQT</sequence>
<dbReference type="PANTHER" id="PTHR10900">
    <property type="entry name" value="PERIOSTIN-RELATED"/>
    <property type="match status" value="1"/>
</dbReference>
<name>A0A4P7NL84_PYROR</name>
<gene>
    <name evidence="3" type="ORF">PoMZ_11782</name>
</gene>
<feature type="signal peptide" evidence="1">
    <location>
        <begin position="1"/>
        <end position="35"/>
    </location>
</feature>
<proteinExistence type="predicted"/>